<dbReference type="SMART" id="SM00256">
    <property type="entry name" value="FBOX"/>
    <property type="match status" value="1"/>
</dbReference>
<evidence type="ECO:0000313" key="3">
    <source>
        <dbReference type="Proteomes" id="UP000631114"/>
    </source>
</evidence>
<dbReference type="InterPro" id="IPR001810">
    <property type="entry name" value="F-box_dom"/>
</dbReference>
<dbReference type="Proteomes" id="UP000631114">
    <property type="component" value="Unassembled WGS sequence"/>
</dbReference>
<gene>
    <name evidence="2" type="ORF">IFM89_031773</name>
</gene>
<dbReference type="Pfam" id="PF00646">
    <property type="entry name" value="F-box"/>
    <property type="match status" value="1"/>
</dbReference>
<dbReference type="InterPro" id="IPR036047">
    <property type="entry name" value="F-box-like_dom_sf"/>
</dbReference>
<dbReference type="Gene3D" id="1.20.1280.50">
    <property type="match status" value="1"/>
</dbReference>
<dbReference type="InterPro" id="IPR017451">
    <property type="entry name" value="F-box-assoc_interact_dom"/>
</dbReference>
<dbReference type="SUPFAM" id="SSF81383">
    <property type="entry name" value="F-box domain"/>
    <property type="match status" value="1"/>
</dbReference>
<dbReference type="InterPro" id="IPR050796">
    <property type="entry name" value="SCF_F-box_component"/>
</dbReference>
<dbReference type="AlphaFoldDB" id="A0A835LFQ3"/>
<feature type="domain" description="F-box" evidence="1">
    <location>
        <begin position="25"/>
        <end position="64"/>
    </location>
</feature>
<proteinExistence type="predicted"/>
<dbReference type="OrthoDB" id="1894463at2759"/>
<name>A0A835LFQ3_9MAGN</name>
<dbReference type="NCBIfam" id="TIGR01640">
    <property type="entry name" value="F_box_assoc_1"/>
    <property type="match status" value="1"/>
</dbReference>
<keyword evidence="3" id="KW-1185">Reference proteome</keyword>
<sequence>MRLTNYEERQRKCATLPTEITGWNLPDDITNNILARLHIRYLMRCRCVSRSWLVLISDPIFIDMHLKNQRLLQLNNVEDTDVVVFDPDAFSTTNYYSMVLEHVGCSNESLKPFPLPPFHFSRDDELVDSCNGLLCIWNLGDKNIHIWNPITGEVLDIPSPNLMATQFESTDTHFGFGYDSTRNEYKVVAISYPDDTDPDPKFIIVAEVWTLGLGSWRNIGDFPFLPTTEYFSMDGSLHWQSNMYMNREIGVLGIGSFDVRNEKFQFVLLPPHLNSNPDLDSVDLGALGGCISAVDYSSPGRAEIWIMKHFGLQESWTKQYVLTMAGEFRHTKLLCLLTRGEVLFVFNGDKLISCDPKTGQVKEVGLSSYYRVDWLPFVGTLVSPMIGGGA</sequence>
<organism evidence="2 3">
    <name type="scientific">Coptis chinensis</name>
    <dbReference type="NCBI Taxonomy" id="261450"/>
    <lineage>
        <taxon>Eukaryota</taxon>
        <taxon>Viridiplantae</taxon>
        <taxon>Streptophyta</taxon>
        <taxon>Embryophyta</taxon>
        <taxon>Tracheophyta</taxon>
        <taxon>Spermatophyta</taxon>
        <taxon>Magnoliopsida</taxon>
        <taxon>Ranunculales</taxon>
        <taxon>Ranunculaceae</taxon>
        <taxon>Coptidoideae</taxon>
        <taxon>Coptis</taxon>
    </lineage>
</organism>
<comment type="caution">
    <text evidence="2">The sequence shown here is derived from an EMBL/GenBank/DDBJ whole genome shotgun (WGS) entry which is preliminary data.</text>
</comment>
<reference evidence="2 3" key="1">
    <citation type="submission" date="2020-10" db="EMBL/GenBank/DDBJ databases">
        <title>The Coptis chinensis genome and diversification of protoberbering-type alkaloids.</title>
        <authorList>
            <person name="Wang B."/>
            <person name="Shu S."/>
            <person name="Song C."/>
            <person name="Liu Y."/>
        </authorList>
    </citation>
    <scope>NUCLEOTIDE SEQUENCE [LARGE SCALE GENOMIC DNA]</scope>
    <source>
        <strain evidence="2">HL-2020</strain>
        <tissue evidence="2">Leaf</tissue>
    </source>
</reference>
<dbReference type="PANTHER" id="PTHR31672">
    <property type="entry name" value="BNACNNG10540D PROTEIN"/>
    <property type="match status" value="1"/>
</dbReference>
<evidence type="ECO:0000313" key="2">
    <source>
        <dbReference type="EMBL" id="KAF9590169.1"/>
    </source>
</evidence>
<dbReference type="InterPro" id="IPR013187">
    <property type="entry name" value="F-box-assoc_dom_typ3"/>
</dbReference>
<dbReference type="EMBL" id="JADFTS010000009">
    <property type="protein sequence ID" value="KAF9590169.1"/>
    <property type="molecule type" value="Genomic_DNA"/>
</dbReference>
<dbReference type="Pfam" id="PF08268">
    <property type="entry name" value="FBA_3"/>
    <property type="match status" value="1"/>
</dbReference>
<evidence type="ECO:0000259" key="1">
    <source>
        <dbReference type="SMART" id="SM00256"/>
    </source>
</evidence>
<dbReference type="CDD" id="cd22157">
    <property type="entry name" value="F-box_AtFBW1-like"/>
    <property type="match status" value="1"/>
</dbReference>
<accession>A0A835LFQ3</accession>
<protein>
    <recommendedName>
        <fullName evidence="1">F-box domain-containing protein</fullName>
    </recommendedName>
</protein>
<dbReference type="PANTHER" id="PTHR31672:SF13">
    <property type="entry name" value="F-BOX PROTEIN CPR30-LIKE"/>
    <property type="match status" value="1"/>
</dbReference>